<evidence type="ECO:0000313" key="2">
    <source>
        <dbReference type="Proteomes" id="UP001059041"/>
    </source>
</evidence>
<organism evidence="1 2">
    <name type="scientific">Triplophysa rosa</name>
    <name type="common">Cave loach</name>
    <dbReference type="NCBI Taxonomy" id="992332"/>
    <lineage>
        <taxon>Eukaryota</taxon>
        <taxon>Metazoa</taxon>
        <taxon>Chordata</taxon>
        <taxon>Craniata</taxon>
        <taxon>Vertebrata</taxon>
        <taxon>Euteleostomi</taxon>
        <taxon>Actinopterygii</taxon>
        <taxon>Neopterygii</taxon>
        <taxon>Teleostei</taxon>
        <taxon>Ostariophysi</taxon>
        <taxon>Cypriniformes</taxon>
        <taxon>Nemacheilidae</taxon>
        <taxon>Triplophysa</taxon>
    </lineage>
</organism>
<dbReference type="EMBL" id="JAFHDT010000009">
    <property type="protein sequence ID" value="KAI7805333.1"/>
    <property type="molecule type" value="Genomic_DNA"/>
</dbReference>
<dbReference type="Proteomes" id="UP001059041">
    <property type="component" value="Linkage Group LG9"/>
</dbReference>
<keyword evidence="2" id="KW-1185">Reference proteome</keyword>
<gene>
    <name evidence="1" type="ORF">IRJ41_004890</name>
</gene>
<proteinExistence type="predicted"/>
<sequence>MNLALRSQGRSWRPTGGLVRKKRFDRLNPISDVQCSHLSILGSASVGTDSPALTTWLKDELQMERVMRVFPLTDMLGSSPAVVGNGLVKVLLGDLYKRNERLPVAMLKGCDVPFGKLVGFRSIEEFAKELVKTKGFGYPNTFTRAVEMVVYAGVDFHCSLELGLSGFRYFQKIKYWDASRHAKASCNLGEYIELVEPKKVPSIEARAAAINIDVWPQSNKRSFALASSWTSTGVWCCPGRKRA</sequence>
<comment type="caution">
    <text evidence="1">The sequence shown here is derived from an EMBL/GenBank/DDBJ whole genome shotgun (WGS) entry which is preliminary data.</text>
</comment>
<dbReference type="AlphaFoldDB" id="A0A9W8C179"/>
<reference evidence="1" key="1">
    <citation type="submission" date="2021-02" db="EMBL/GenBank/DDBJ databases">
        <title>Comparative genomics reveals that relaxation of natural selection precedes convergent phenotypic evolution of cavefish.</title>
        <authorList>
            <person name="Peng Z."/>
        </authorList>
    </citation>
    <scope>NUCLEOTIDE SEQUENCE</scope>
    <source>
        <tissue evidence="1">Muscle</tissue>
    </source>
</reference>
<accession>A0A9W8C179</accession>
<protein>
    <submittedName>
        <fullName evidence="1">Uncharacterized protein</fullName>
    </submittedName>
</protein>
<name>A0A9W8C179_TRIRA</name>
<evidence type="ECO:0000313" key="1">
    <source>
        <dbReference type="EMBL" id="KAI7805333.1"/>
    </source>
</evidence>